<feature type="domain" description="THIF-type NAD/FAD binding fold" evidence="1">
    <location>
        <begin position="19"/>
        <end position="221"/>
    </location>
</feature>
<dbReference type="PATRIC" id="fig|182217.3.peg.1028"/>
<dbReference type="STRING" id="182217.HCW_04830"/>
<dbReference type="Pfam" id="PF00899">
    <property type="entry name" value="ThiF"/>
    <property type="match status" value="1"/>
</dbReference>
<dbReference type="EMBL" id="CP003479">
    <property type="protein sequence ID" value="AFI04233.1"/>
    <property type="molecule type" value="Genomic_DNA"/>
</dbReference>
<dbReference type="PANTHER" id="PTHR43267:SF1">
    <property type="entry name" value="TRNA THREONYLCARBAMOYLADENOSINE DEHYDRATASE"/>
    <property type="match status" value="1"/>
</dbReference>
<proteinExistence type="predicted"/>
<dbReference type="KEGG" id="hce:HCW_04830"/>
<dbReference type="PANTHER" id="PTHR43267">
    <property type="entry name" value="TRNA THREONYLCARBAMOYLADENOSINE DEHYDRATASE"/>
    <property type="match status" value="1"/>
</dbReference>
<dbReference type="GO" id="GO:0061504">
    <property type="term" value="P:cyclic threonylcarbamoyladenosine biosynthetic process"/>
    <property type="evidence" value="ECO:0007669"/>
    <property type="project" value="TreeGrafter"/>
</dbReference>
<protein>
    <submittedName>
        <fullName evidence="2">Molybdopterin biosynthesis protein</fullName>
    </submittedName>
</protein>
<dbReference type="GO" id="GO:0061503">
    <property type="term" value="F:tRNA threonylcarbamoyladenosine dehydratase"/>
    <property type="evidence" value="ECO:0007669"/>
    <property type="project" value="TreeGrafter"/>
</dbReference>
<dbReference type="CDD" id="cd00755">
    <property type="entry name" value="YgdL_like"/>
    <property type="match status" value="1"/>
</dbReference>
<dbReference type="Gene3D" id="3.40.50.720">
    <property type="entry name" value="NAD(P)-binding Rossmann-like Domain"/>
    <property type="match status" value="1"/>
</dbReference>
<dbReference type="InterPro" id="IPR045886">
    <property type="entry name" value="ThiF/MoeB/HesA"/>
</dbReference>
<sequence length="224" mass="25514">MIQTQEPIDRFTRTRWLFKEDFNSIRQKSVLICGVGGVGGFALDALYRVGVSKITIIDKDIFDITNQNRQIGSEQVGQSKVQTLQSIYQGIETLELRVDEAFLSSFNFKDYDYVLDCMDDLPIKASLAQKCQDMPYGRFISSMGSAKRLNPQLIQVSSVWKSHGDRFGRKFRDFLKKRHFKGNFKVVFSPEPPHCKELGSFSAVTASFGLQIASEVVRDIIHKK</sequence>
<dbReference type="AlphaFoldDB" id="I0EMR4"/>
<dbReference type="InterPro" id="IPR000594">
    <property type="entry name" value="ThiF_NAD_FAD-bd"/>
</dbReference>
<organism evidence="2 3">
    <name type="scientific">Helicobacter cetorum (strain ATCC BAA-429 / MIT 00-7128)</name>
    <dbReference type="NCBI Taxonomy" id="182217"/>
    <lineage>
        <taxon>Bacteria</taxon>
        <taxon>Pseudomonadati</taxon>
        <taxon>Campylobacterota</taxon>
        <taxon>Epsilonproteobacteria</taxon>
        <taxon>Campylobacterales</taxon>
        <taxon>Helicobacteraceae</taxon>
        <taxon>Helicobacter</taxon>
    </lineage>
</organism>
<accession>I0EMR4</accession>
<dbReference type="eggNOG" id="COG1179">
    <property type="taxonomic scope" value="Bacteria"/>
</dbReference>
<reference evidence="3" key="1">
    <citation type="submission" date="2012-04" db="EMBL/GenBank/DDBJ databases">
        <title>Complete genome sequence of Helicobacter cetorum strain MIT 00-7128.</title>
        <authorList>
            <person name="Kersulyte D."/>
            <person name="Berg D.E."/>
        </authorList>
    </citation>
    <scope>NUCLEOTIDE SEQUENCE [LARGE SCALE GENOMIC DNA]</scope>
    <source>
        <strain evidence="3">MIT 00-7128</strain>
    </source>
</reference>
<keyword evidence="3" id="KW-1185">Reference proteome</keyword>
<dbReference type="SUPFAM" id="SSF69572">
    <property type="entry name" value="Activating enzymes of the ubiquitin-like proteins"/>
    <property type="match status" value="1"/>
</dbReference>
<dbReference type="InterPro" id="IPR035985">
    <property type="entry name" value="Ubiquitin-activating_enz"/>
</dbReference>
<evidence type="ECO:0000259" key="1">
    <source>
        <dbReference type="Pfam" id="PF00899"/>
    </source>
</evidence>
<dbReference type="RefSeq" id="WP_014661103.1">
    <property type="nucleotide sequence ID" value="NC_017737.1"/>
</dbReference>
<dbReference type="GO" id="GO:0008641">
    <property type="term" value="F:ubiquitin-like modifier activating enzyme activity"/>
    <property type="evidence" value="ECO:0007669"/>
    <property type="project" value="InterPro"/>
</dbReference>
<name>I0EMR4_HELC0</name>
<evidence type="ECO:0000313" key="2">
    <source>
        <dbReference type="EMBL" id="AFI04233.1"/>
    </source>
</evidence>
<dbReference type="Proteomes" id="UP000005010">
    <property type="component" value="Chromosome"/>
</dbReference>
<dbReference type="HOGENOM" id="CLU_013325_4_1_7"/>
<gene>
    <name evidence="2" type="ordered locus">HCW_04830</name>
</gene>
<evidence type="ECO:0000313" key="3">
    <source>
        <dbReference type="Proteomes" id="UP000005010"/>
    </source>
</evidence>